<feature type="transmembrane region" description="Helical" evidence="1">
    <location>
        <begin position="12"/>
        <end position="33"/>
    </location>
</feature>
<keyword evidence="1" id="KW-0472">Membrane</keyword>
<keyword evidence="1" id="KW-0812">Transmembrane</keyword>
<accession>A0A0P7C476</accession>
<reference evidence="2 3" key="1">
    <citation type="submission" date="2015-07" db="EMBL/GenBank/DDBJ databases">
        <title>The draft genome sequence of Leadbetterella sp. JN14-9.</title>
        <authorList>
            <person name="Liu Y."/>
            <person name="Du J."/>
            <person name="Shao Z."/>
        </authorList>
    </citation>
    <scope>NUCLEOTIDE SEQUENCE [LARGE SCALE GENOMIC DNA]</scope>
    <source>
        <strain evidence="2 3">JN14-9</strain>
    </source>
</reference>
<keyword evidence="1" id="KW-1133">Transmembrane helix</keyword>
<dbReference type="Pfam" id="PF03929">
    <property type="entry name" value="PepSY_TM"/>
    <property type="match status" value="1"/>
</dbReference>
<sequence length="165" mass="19057">MTSKWMRVIHRYLGFFLAGIMAMYALSGMVMIYRTTDFLKEEKHMQKTLEPGLNAEGLGPALRMRLQVQKEEGDIIYFNDGTYNKVTGEADYTVKELPTLLHKMETIHKATVNSPLYFLNIFFGLSLLFFVISTFWMFAPQTKIFKKGLWFTAGGIMLTIILLYV</sequence>
<dbReference type="RefSeq" id="WP_055148647.1">
    <property type="nucleotide sequence ID" value="NZ_JXSZ01000009.1"/>
</dbReference>
<dbReference type="OrthoDB" id="6330679at2"/>
<evidence type="ECO:0000313" key="3">
    <source>
        <dbReference type="Proteomes" id="UP000050454"/>
    </source>
</evidence>
<dbReference type="PATRIC" id="fig|1605367.3.peg.3880"/>
<organism evidence="2 3">
    <name type="scientific">Jiulongibacter sediminis</name>
    <dbReference type="NCBI Taxonomy" id="1605367"/>
    <lineage>
        <taxon>Bacteria</taxon>
        <taxon>Pseudomonadati</taxon>
        <taxon>Bacteroidota</taxon>
        <taxon>Cytophagia</taxon>
        <taxon>Cytophagales</taxon>
        <taxon>Leadbetterellaceae</taxon>
        <taxon>Jiulongibacter</taxon>
    </lineage>
</organism>
<gene>
    <name evidence="2" type="ORF">AFM12_12365</name>
</gene>
<name>A0A0P7C476_9BACT</name>
<keyword evidence="3" id="KW-1185">Reference proteome</keyword>
<dbReference type="Proteomes" id="UP000050454">
    <property type="component" value="Unassembled WGS sequence"/>
</dbReference>
<evidence type="ECO:0000256" key="1">
    <source>
        <dbReference type="SAM" id="Phobius"/>
    </source>
</evidence>
<dbReference type="EMBL" id="LGTQ01000009">
    <property type="protein sequence ID" value="KPM47998.1"/>
    <property type="molecule type" value="Genomic_DNA"/>
</dbReference>
<dbReference type="STRING" id="1605367.AFM12_12365"/>
<feature type="transmembrane region" description="Helical" evidence="1">
    <location>
        <begin position="116"/>
        <end position="136"/>
    </location>
</feature>
<proteinExistence type="predicted"/>
<feature type="transmembrane region" description="Helical" evidence="1">
    <location>
        <begin position="148"/>
        <end position="164"/>
    </location>
</feature>
<protein>
    <submittedName>
        <fullName evidence="2">Membrane protein</fullName>
    </submittedName>
</protein>
<comment type="caution">
    <text evidence="2">The sequence shown here is derived from an EMBL/GenBank/DDBJ whole genome shotgun (WGS) entry which is preliminary data.</text>
</comment>
<evidence type="ECO:0000313" key="2">
    <source>
        <dbReference type="EMBL" id="KPM47998.1"/>
    </source>
</evidence>
<dbReference type="AlphaFoldDB" id="A0A0P7C476"/>
<dbReference type="InterPro" id="IPR005625">
    <property type="entry name" value="PepSY-ass_TM"/>
</dbReference>